<gene>
    <name evidence="2" type="ORF">HETSPECPRED_006573</name>
</gene>
<proteinExistence type="predicted"/>
<sequence length="155" mass="17136">MEPAQAPAWLRTYKTRAAPFTSTGAKASDASTLPPMTKISEEADVNKVHSRSESNTSDQPNTYSFAFPSTLSLGLHSFDRPEDTTPSQSAIHPAHRNVYSDTEERTAASNSSSVTIKEDIRQDPITTKDFDGERETGWKKMVKGWIRKLACSGER</sequence>
<accession>A0A8H3FLP8</accession>
<keyword evidence="3" id="KW-1185">Reference proteome</keyword>
<evidence type="ECO:0000313" key="2">
    <source>
        <dbReference type="EMBL" id="CAF9927387.1"/>
    </source>
</evidence>
<dbReference type="EMBL" id="CAJPDS010000044">
    <property type="protein sequence ID" value="CAF9927387.1"/>
    <property type="molecule type" value="Genomic_DNA"/>
</dbReference>
<reference evidence="2" key="1">
    <citation type="submission" date="2021-03" db="EMBL/GenBank/DDBJ databases">
        <authorList>
            <person name="Tagirdzhanova G."/>
        </authorList>
    </citation>
    <scope>NUCLEOTIDE SEQUENCE</scope>
</reference>
<protein>
    <submittedName>
        <fullName evidence="2">Uncharacterized protein</fullName>
    </submittedName>
</protein>
<dbReference type="Proteomes" id="UP000664521">
    <property type="component" value="Unassembled WGS sequence"/>
</dbReference>
<dbReference type="OrthoDB" id="10602929at2759"/>
<dbReference type="AlphaFoldDB" id="A0A8H3FLP8"/>
<feature type="compositionally biased region" description="Polar residues" evidence="1">
    <location>
        <begin position="53"/>
        <end position="72"/>
    </location>
</feature>
<feature type="region of interest" description="Disordered" evidence="1">
    <location>
        <begin position="1"/>
        <end position="132"/>
    </location>
</feature>
<organism evidence="2 3">
    <name type="scientific">Heterodermia speciosa</name>
    <dbReference type="NCBI Taxonomy" id="116794"/>
    <lineage>
        <taxon>Eukaryota</taxon>
        <taxon>Fungi</taxon>
        <taxon>Dikarya</taxon>
        <taxon>Ascomycota</taxon>
        <taxon>Pezizomycotina</taxon>
        <taxon>Lecanoromycetes</taxon>
        <taxon>OSLEUM clade</taxon>
        <taxon>Lecanoromycetidae</taxon>
        <taxon>Caliciales</taxon>
        <taxon>Physciaceae</taxon>
        <taxon>Heterodermia</taxon>
    </lineage>
</organism>
<evidence type="ECO:0000313" key="3">
    <source>
        <dbReference type="Proteomes" id="UP000664521"/>
    </source>
</evidence>
<comment type="caution">
    <text evidence="2">The sequence shown here is derived from an EMBL/GenBank/DDBJ whole genome shotgun (WGS) entry which is preliminary data.</text>
</comment>
<name>A0A8H3FLP8_9LECA</name>
<feature type="compositionally biased region" description="Polar residues" evidence="1">
    <location>
        <begin position="20"/>
        <end position="31"/>
    </location>
</feature>
<feature type="compositionally biased region" description="Basic and acidic residues" evidence="1">
    <location>
        <begin position="116"/>
        <end position="132"/>
    </location>
</feature>
<evidence type="ECO:0000256" key="1">
    <source>
        <dbReference type="SAM" id="MobiDB-lite"/>
    </source>
</evidence>
<feature type="compositionally biased region" description="Basic and acidic residues" evidence="1">
    <location>
        <begin position="39"/>
        <end position="52"/>
    </location>
</feature>